<evidence type="ECO:0000313" key="16">
    <source>
        <dbReference type="Proteomes" id="UP000650533"/>
    </source>
</evidence>
<dbReference type="RefSeq" id="XP_043187714.1">
    <property type="nucleotide sequence ID" value="XM_043321891.1"/>
</dbReference>
<keyword evidence="11" id="KW-0175">Coiled coil</keyword>
<keyword evidence="9" id="KW-0464">Manganese</keyword>
<evidence type="ECO:0000256" key="9">
    <source>
        <dbReference type="PIRSR" id="PIRSR604808-2"/>
    </source>
</evidence>
<dbReference type="SUPFAM" id="SSF56219">
    <property type="entry name" value="DNase I-like"/>
    <property type="match status" value="1"/>
</dbReference>
<keyword evidence="5" id="KW-0378">Hydrolase</keyword>
<organism evidence="15 16">
    <name type="scientific">Rhizoctonia solani</name>
    <dbReference type="NCBI Taxonomy" id="456999"/>
    <lineage>
        <taxon>Eukaryota</taxon>
        <taxon>Fungi</taxon>
        <taxon>Dikarya</taxon>
        <taxon>Basidiomycota</taxon>
        <taxon>Agaricomycotina</taxon>
        <taxon>Agaricomycetes</taxon>
        <taxon>Cantharellales</taxon>
        <taxon>Ceratobasidiaceae</taxon>
        <taxon>Rhizoctonia</taxon>
    </lineage>
</organism>
<feature type="compositionally biased region" description="Basic and acidic residues" evidence="12">
    <location>
        <begin position="456"/>
        <end position="468"/>
    </location>
</feature>
<dbReference type="GO" id="GO:0008311">
    <property type="term" value="F:double-stranded DNA 3'-5' DNA exonuclease activity"/>
    <property type="evidence" value="ECO:0007669"/>
    <property type="project" value="TreeGrafter"/>
</dbReference>
<feature type="active site" description="Proton acceptor" evidence="8">
    <location>
        <position position="910"/>
    </location>
</feature>
<evidence type="ECO:0000256" key="1">
    <source>
        <dbReference type="ARBA" id="ARBA00004123"/>
    </source>
</evidence>
<gene>
    <name evidence="15" type="ORF">RhiXN_02072</name>
</gene>
<dbReference type="PANTHER" id="PTHR22748:SF6">
    <property type="entry name" value="DNA-(APURINIC OR APYRIMIDINIC SITE) ENDONUCLEASE"/>
    <property type="match status" value="1"/>
</dbReference>
<feature type="binding site" evidence="9">
    <location>
        <position position="781"/>
    </location>
    <ligand>
        <name>Mg(2+)</name>
        <dbReference type="ChEBI" id="CHEBI:18420"/>
        <label>1</label>
    </ligand>
</feature>
<keyword evidence="7" id="KW-0539">Nucleus</keyword>
<evidence type="ECO:0000256" key="8">
    <source>
        <dbReference type="PIRSR" id="PIRSR604808-1"/>
    </source>
</evidence>
<proteinExistence type="inferred from homology"/>
<dbReference type="GO" id="GO:0005634">
    <property type="term" value="C:nucleus"/>
    <property type="evidence" value="ECO:0007669"/>
    <property type="project" value="UniProtKB-SubCell"/>
</dbReference>
<dbReference type="InterPro" id="IPR036691">
    <property type="entry name" value="Endo/exonu/phosph_ase_sf"/>
</dbReference>
<evidence type="ECO:0000256" key="4">
    <source>
        <dbReference type="ARBA" id="ARBA00022763"/>
    </source>
</evidence>
<comment type="cofactor">
    <cofactor evidence="9">
        <name>Mg(2+)</name>
        <dbReference type="ChEBI" id="CHEBI:18420"/>
    </cofactor>
    <cofactor evidence="9">
        <name>Mn(2+)</name>
        <dbReference type="ChEBI" id="CHEBI:29035"/>
    </cofactor>
    <text evidence="9">Probably binds two magnesium or manganese ions per subunit.</text>
</comment>
<reference evidence="15" key="1">
    <citation type="submission" date="2020-05" db="EMBL/GenBank/DDBJ databases">
        <title>Evolutionary and genomic comparisons of hybrid uninucleate and nonhybrid Rhizoctonia fungi.</title>
        <authorList>
            <person name="Li C."/>
            <person name="Chen X."/>
        </authorList>
    </citation>
    <scope>NUCLEOTIDE SEQUENCE</scope>
    <source>
        <strain evidence="15">AG-1 IA</strain>
    </source>
</reference>
<dbReference type="GO" id="GO:0008081">
    <property type="term" value="F:phosphoric diester hydrolase activity"/>
    <property type="evidence" value="ECO:0007669"/>
    <property type="project" value="TreeGrafter"/>
</dbReference>
<feature type="compositionally biased region" description="Polar residues" evidence="12">
    <location>
        <begin position="324"/>
        <end position="337"/>
    </location>
</feature>
<evidence type="ECO:0000256" key="12">
    <source>
        <dbReference type="SAM" id="MobiDB-lite"/>
    </source>
</evidence>
<dbReference type="PROSITE" id="PS51435">
    <property type="entry name" value="AP_NUCLEASE_F1_4"/>
    <property type="match status" value="1"/>
</dbReference>
<feature type="binding site" evidence="9">
    <location>
        <position position="910"/>
    </location>
    <ligand>
        <name>Mg(2+)</name>
        <dbReference type="ChEBI" id="CHEBI:18420"/>
        <label>1</label>
    </ligand>
</feature>
<dbReference type="GeneID" id="67024354"/>
<sequence length="921" mass="101800">MANSGSKFSSRVQQQAASLVRAIERIHEEESGIFVARADNISRENDRLRKELYDLQQRIKILTERLGFEDLDRAEESLNDKLSGNQLVQEQAARVEEQQLTEGLKSDLARRKKTILDAQVESEQDREALGRLKLELQSEWQKSSKLEFQISTYRKENERLISECEELKSALTKGRIQRLSLAPETPLRDPSAKIDIPAVGGQDLSAPEDIGSLPADAQLPICDGNLAQWNMFKEKYRVSSGGKGIVVSERGIKTQSRVAKWAKDSPTPAARTSHSRAIPATPVGNDVFIKQEESTPTLAALPRLQRLQLNPPSSGLVTPEGVTPATSNTETQDSRSVSPVVPMNEHSTKERSPGAKSTGQKPAARPDIMAIKQGSQSDNEGSLLLRKLSHTSAAPLLARSMSSPAESPHHPKDGARRLKLLGKRKAFAFDGESSDEDPATPRANRGMSALASEPADQPRDERDAQLRELRRKSGPQAVTDYQQFKGRGRYAVTSKPGDKTINSEFEINPIHNEGKLAAGDCIACKEYYEAVGAMPARPRAPLWKSPPPEGAGPSLRPHSCKHREGGADLSVSDDVDMEDDVGLAAHKQAISRHRHKWVPASTPPDYWNIGFPDTQQVEEINRRAGELHNQKRTAVEQEAGISPVEKEADTGNGHNSRLWVNDQPVDPLLAKNYPYQYWNRAAKKGYAGTAILSKYKPISSSFTLDSSTNAASGTPKLDEDDIKGRLVTLEFEKCWVIGTYVPNAGEGLKNMDRKVAWQVAFEAHLRKLDAVKPVIWAGDLNVAPTAKDLRNDKSNWNKTAGYTEQETSASSATETAHTTSAEGKETTTTEVTAVVAANVAPSTHDRAGPMMDVWRRLHPDDEHYTYFSYRFNARLKGMGWRIDHFVVSERFFPKVAACEIRSEIWGASDHCPIMMDFEGPL</sequence>
<evidence type="ECO:0000256" key="10">
    <source>
        <dbReference type="PIRSR" id="PIRSR604808-3"/>
    </source>
</evidence>
<feature type="coiled-coil region" evidence="11">
    <location>
        <begin position="38"/>
        <end position="65"/>
    </location>
</feature>
<feature type="site" description="Interaction with DNA substrate" evidence="10">
    <location>
        <position position="910"/>
    </location>
</feature>
<dbReference type="GO" id="GO:0003906">
    <property type="term" value="F:DNA-(apurinic or apyrimidinic site) endonuclease activity"/>
    <property type="evidence" value="ECO:0007669"/>
    <property type="project" value="TreeGrafter"/>
</dbReference>
<dbReference type="Proteomes" id="UP000650533">
    <property type="component" value="Chromosome 16"/>
</dbReference>
<keyword evidence="3 9" id="KW-0479">Metal-binding</keyword>
<evidence type="ECO:0000256" key="2">
    <source>
        <dbReference type="ARBA" id="ARBA00007092"/>
    </source>
</evidence>
<keyword evidence="4" id="KW-0227">DNA damage</keyword>
<dbReference type="GO" id="GO:0006284">
    <property type="term" value="P:base-excision repair"/>
    <property type="evidence" value="ECO:0007669"/>
    <property type="project" value="TreeGrafter"/>
</dbReference>
<evidence type="ECO:0000259" key="14">
    <source>
        <dbReference type="Pfam" id="PF08573"/>
    </source>
</evidence>
<evidence type="ECO:0000256" key="3">
    <source>
        <dbReference type="ARBA" id="ARBA00022723"/>
    </source>
</evidence>
<dbReference type="EMBL" id="CP059673">
    <property type="protein sequence ID" value="QRW27477.1"/>
    <property type="molecule type" value="Genomic_DNA"/>
</dbReference>
<dbReference type="KEGG" id="rsx:RhiXN_02072"/>
<feature type="active site" description="Proton donor/acceptor" evidence="8">
    <location>
        <position position="779"/>
    </location>
</feature>
<name>A0A8H8T481_9AGAM</name>
<dbReference type="Pfam" id="PF03372">
    <property type="entry name" value="Exo_endo_phos"/>
    <property type="match status" value="1"/>
</dbReference>
<dbReference type="InterPro" id="IPR013882">
    <property type="entry name" value="Ctp1_C"/>
</dbReference>
<feature type="binding site" evidence="9">
    <location>
        <position position="909"/>
    </location>
    <ligand>
        <name>Mg(2+)</name>
        <dbReference type="ChEBI" id="CHEBI:18420"/>
        <label>1</label>
    </ligand>
</feature>
<feature type="domain" description="Endonuclease/exonuclease/phosphatase" evidence="13">
    <location>
        <begin position="661"/>
        <end position="910"/>
    </location>
</feature>
<evidence type="ECO:0000256" key="6">
    <source>
        <dbReference type="ARBA" id="ARBA00022842"/>
    </source>
</evidence>
<feature type="region of interest" description="Disordered" evidence="12">
    <location>
        <begin position="802"/>
        <end position="829"/>
    </location>
</feature>
<dbReference type="InterPro" id="IPR005135">
    <property type="entry name" value="Endo/exonuclease/phosphatase"/>
</dbReference>
<keyword evidence="6 9" id="KW-0460">Magnesium</keyword>
<protein>
    <submittedName>
        <fullName evidence="15">Myosin-3</fullName>
    </submittedName>
</protein>
<feature type="region of interest" description="Disordered" evidence="12">
    <location>
        <begin position="309"/>
        <end position="366"/>
    </location>
</feature>
<evidence type="ECO:0000256" key="11">
    <source>
        <dbReference type="SAM" id="Coils"/>
    </source>
</evidence>
<feature type="active site" evidence="8">
    <location>
        <position position="740"/>
    </location>
</feature>
<feature type="region of interest" description="Disordered" evidence="12">
    <location>
        <begin position="428"/>
        <end position="496"/>
    </location>
</feature>
<feature type="region of interest" description="Disordered" evidence="12">
    <location>
        <begin position="541"/>
        <end position="573"/>
    </location>
</feature>
<dbReference type="Gene3D" id="3.60.10.10">
    <property type="entry name" value="Endonuclease/exonuclease/phosphatase"/>
    <property type="match status" value="1"/>
</dbReference>
<feature type="binding site" evidence="9">
    <location>
        <position position="779"/>
    </location>
    <ligand>
        <name>Mg(2+)</name>
        <dbReference type="ChEBI" id="CHEBI:18420"/>
        <label>1</label>
    </ligand>
</feature>
<dbReference type="CDD" id="cd09087">
    <property type="entry name" value="Ape1-like_AP-endo"/>
    <property type="match status" value="1"/>
</dbReference>
<feature type="compositionally biased region" description="Low complexity" evidence="12">
    <location>
        <begin position="803"/>
        <end position="821"/>
    </location>
</feature>
<comment type="subcellular location">
    <subcellularLocation>
        <location evidence="1">Nucleus</location>
    </subcellularLocation>
</comment>
<evidence type="ECO:0000256" key="7">
    <source>
        <dbReference type="ARBA" id="ARBA00023242"/>
    </source>
</evidence>
<evidence type="ECO:0000313" key="15">
    <source>
        <dbReference type="EMBL" id="QRW27477.1"/>
    </source>
</evidence>
<accession>A0A8H8T481</accession>
<dbReference type="InterPro" id="IPR004808">
    <property type="entry name" value="AP_endonuc_1"/>
</dbReference>
<dbReference type="GO" id="GO:0046872">
    <property type="term" value="F:metal ion binding"/>
    <property type="evidence" value="ECO:0007669"/>
    <property type="project" value="UniProtKB-KW"/>
</dbReference>
<dbReference type="AlphaFoldDB" id="A0A8H8T481"/>
<feature type="site" description="Important for catalytic activity" evidence="10">
    <location>
        <position position="883"/>
    </location>
</feature>
<evidence type="ECO:0000259" key="13">
    <source>
        <dbReference type="Pfam" id="PF03372"/>
    </source>
</evidence>
<evidence type="ECO:0000256" key="5">
    <source>
        <dbReference type="ARBA" id="ARBA00022801"/>
    </source>
</evidence>
<comment type="similarity">
    <text evidence="2">Belongs to the DNA repair enzymes AP/ExoA family.</text>
</comment>
<feature type="site" description="Transition state stabilizer" evidence="10">
    <location>
        <position position="781"/>
    </location>
</feature>
<dbReference type="PANTHER" id="PTHR22748">
    <property type="entry name" value="AP ENDONUCLEASE"/>
    <property type="match status" value="1"/>
</dbReference>
<dbReference type="Pfam" id="PF08573">
    <property type="entry name" value="SAE2"/>
    <property type="match status" value="1"/>
</dbReference>
<feature type="domain" description="DNA endonuclease activator Ctp1 C-terminal" evidence="14">
    <location>
        <begin position="515"/>
        <end position="616"/>
    </location>
</feature>